<keyword evidence="4" id="KW-0788">Thiol protease</keyword>
<dbReference type="Gene3D" id="3.90.1720.10">
    <property type="entry name" value="endopeptidase domain like (from Nostoc punctiforme)"/>
    <property type="match status" value="1"/>
</dbReference>
<dbReference type="GO" id="GO:0006508">
    <property type="term" value="P:proteolysis"/>
    <property type="evidence" value="ECO:0007669"/>
    <property type="project" value="UniProtKB-KW"/>
</dbReference>
<name>A0A6C1B2L0_9RHOO</name>
<dbReference type="PROSITE" id="PS51935">
    <property type="entry name" value="NLPC_P60"/>
    <property type="match status" value="1"/>
</dbReference>
<keyword evidence="2" id="KW-0645">Protease</keyword>
<dbReference type="InterPro" id="IPR000064">
    <property type="entry name" value="NLP_P60_dom"/>
</dbReference>
<evidence type="ECO:0000256" key="1">
    <source>
        <dbReference type="ARBA" id="ARBA00007074"/>
    </source>
</evidence>
<dbReference type="GO" id="GO:0008234">
    <property type="term" value="F:cysteine-type peptidase activity"/>
    <property type="evidence" value="ECO:0007669"/>
    <property type="project" value="UniProtKB-KW"/>
</dbReference>
<keyword evidence="3" id="KW-0378">Hydrolase</keyword>
<evidence type="ECO:0000259" key="6">
    <source>
        <dbReference type="PROSITE" id="PS51935"/>
    </source>
</evidence>
<evidence type="ECO:0000256" key="4">
    <source>
        <dbReference type="ARBA" id="ARBA00022807"/>
    </source>
</evidence>
<dbReference type="KEGG" id="azq:G3580_09655"/>
<dbReference type="SUPFAM" id="SSF54001">
    <property type="entry name" value="Cysteine proteinases"/>
    <property type="match status" value="1"/>
</dbReference>
<comment type="similarity">
    <text evidence="1">Belongs to the peptidase C40 family.</text>
</comment>
<evidence type="ECO:0000256" key="5">
    <source>
        <dbReference type="SAM" id="SignalP"/>
    </source>
</evidence>
<dbReference type="InterPro" id="IPR038765">
    <property type="entry name" value="Papain-like_cys_pep_sf"/>
</dbReference>
<reference evidence="7" key="1">
    <citation type="submission" date="2020-02" db="EMBL/GenBank/DDBJ databases">
        <title>Nitrogenibacter mangrovi gen. nov., sp. nov. isolated from mangrove sediment, a denitrifying betaproteobacterium.</title>
        <authorList>
            <person name="Liao H."/>
            <person name="Tian Y."/>
        </authorList>
    </citation>
    <scope>NUCLEOTIDE SEQUENCE [LARGE SCALE GENOMIC DNA]</scope>
    <source>
        <strain evidence="7">M9-3-2</strain>
    </source>
</reference>
<organism evidence="7 8">
    <name type="scientific">Nitrogeniibacter mangrovi</name>
    <dbReference type="NCBI Taxonomy" id="2016596"/>
    <lineage>
        <taxon>Bacteria</taxon>
        <taxon>Pseudomonadati</taxon>
        <taxon>Pseudomonadota</taxon>
        <taxon>Betaproteobacteria</taxon>
        <taxon>Rhodocyclales</taxon>
        <taxon>Zoogloeaceae</taxon>
        <taxon>Nitrogeniibacter</taxon>
    </lineage>
</organism>
<dbReference type="RefSeq" id="WP_173765043.1">
    <property type="nucleotide sequence ID" value="NZ_CP048836.1"/>
</dbReference>
<feature type="domain" description="NlpC/P60" evidence="6">
    <location>
        <begin position="42"/>
        <end position="166"/>
    </location>
</feature>
<dbReference type="PANTHER" id="PTHR47053">
    <property type="entry name" value="MUREIN DD-ENDOPEPTIDASE MEPH-RELATED"/>
    <property type="match status" value="1"/>
</dbReference>
<feature type="signal peptide" evidence="5">
    <location>
        <begin position="1"/>
        <end position="22"/>
    </location>
</feature>
<dbReference type="PROSITE" id="PS51257">
    <property type="entry name" value="PROKAR_LIPOPROTEIN"/>
    <property type="match status" value="1"/>
</dbReference>
<evidence type="ECO:0000313" key="7">
    <source>
        <dbReference type="EMBL" id="QID17881.1"/>
    </source>
</evidence>
<dbReference type="Pfam" id="PF00877">
    <property type="entry name" value="NLPC_P60"/>
    <property type="match status" value="1"/>
</dbReference>
<dbReference type="EMBL" id="CP048836">
    <property type="protein sequence ID" value="QID17881.1"/>
    <property type="molecule type" value="Genomic_DNA"/>
</dbReference>
<dbReference type="InterPro" id="IPR051202">
    <property type="entry name" value="Peptidase_C40"/>
</dbReference>
<evidence type="ECO:0000256" key="3">
    <source>
        <dbReference type="ARBA" id="ARBA00022801"/>
    </source>
</evidence>
<evidence type="ECO:0000256" key="2">
    <source>
        <dbReference type="ARBA" id="ARBA00022670"/>
    </source>
</evidence>
<dbReference type="AlphaFoldDB" id="A0A6C1B2L0"/>
<proteinExistence type="inferred from homology"/>
<keyword evidence="8" id="KW-1185">Reference proteome</keyword>
<accession>A0A6C1B2L0</accession>
<dbReference type="PANTHER" id="PTHR47053:SF1">
    <property type="entry name" value="MUREIN DD-ENDOPEPTIDASE MEPH-RELATED"/>
    <property type="match status" value="1"/>
</dbReference>
<gene>
    <name evidence="7" type="ORF">G3580_09655</name>
</gene>
<dbReference type="Proteomes" id="UP000501991">
    <property type="component" value="Chromosome"/>
</dbReference>
<feature type="chain" id="PRO_5025695232" evidence="5">
    <location>
        <begin position="23"/>
        <end position="169"/>
    </location>
</feature>
<protein>
    <submittedName>
        <fullName evidence="7">C40 family peptidase</fullName>
    </submittedName>
</protein>
<evidence type="ECO:0000313" key="8">
    <source>
        <dbReference type="Proteomes" id="UP000501991"/>
    </source>
</evidence>
<keyword evidence="5" id="KW-0732">Signal</keyword>
<sequence length="169" mass="18371">MRRFLVIPLVALLSLLAGCSSAPVIDADAPVAGRHFVSLSSADEAEQVVLYAYGLIGTGYRFGGRNPEAGLDCSGMVSYIVEQVSGQRLPHNAAQIAAQTRPIRRDALQPGDLVFFNTLNRRHSHMGIYLGEGRFIHAPSSNGSVRIDRLSNRYFSTRFDGARTLLPAI</sequence>